<reference evidence="2 3" key="1">
    <citation type="journal article" date="2018" name="Science">
        <title>The opium poppy genome and morphinan production.</title>
        <authorList>
            <person name="Guo L."/>
            <person name="Winzer T."/>
            <person name="Yang X."/>
            <person name="Li Y."/>
            <person name="Ning Z."/>
            <person name="He Z."/>
            <person name="Teodor R."/>
            <person name="Lu Y."/>
            <person name="Bowser T.A."/>
            <person name="Graham I.A."/>
            <person name="Ye K."/>
        </authorList>
    </citation>
    <scope>NUCLEOTIDE SEQUENCE [LARGE SCALE GENOMIC DNA]</scope>
    <source>
        <strain evidence="3">cv. HN1</strain>
        <tissue evidence="2">Leaves</tissue>
    </source>
</reference>
<feature type="transmembrane region" description="Helical" evidence="1">
    <location>
        <begin position="128"/>
        <end position="149"/>
    </location>
</feature>
<evidence type="ECO:0000256" key="1">
    <source>
        <dbReference type="SAM" id="Phobius"/>
    </source>
</evidence>
<keyword evidence="1" id="KW-0472">Membrane</keyword>
<evidence type="ECO:0008006" key="4">
    <source>
        <dbReference type="Google" id="ProtNLM"/>
    </source>
</evidence>
<evidence type="ECO:0000313" key="3">
    <source>
        <dbReference type="Proteomes" id="UP000316621"/>
    </source>
</evidence>
<organism evidence="2 3">
    <name type="scientific">Papaver somniferum</name>
    <name type="common">Opium poppy</name>
    <dbReference type="NCBI Taxonomy" id="3469"/>
    <lineage>
        <taxon>Eukaryota</taxon>
        <taxon>Viridiplantae</taxon>
        <taxon>Streptophyta</taxon>
        <taxon>Embryophyta</taxon>
        <taxon>Tracheophyta</taxon>
        <taxon>Spermatophyta</taxon>
        <taxon>Magnoliopsida</taxon>
        <taxon>Ranunculales</taxon>
        <taxon>Papaveraceae</taxon>
        <taxon>Papaveroideae</taxon>
        <taxon>Papaver</taxon>
    </lineage>
</organism>
<evidence type="ECO:0000313" key="2">
    <source>
        <dbReference type="EMBL" id="RZC49334.1"/>
    </source>
</evidence>
<protein>
    <recommendedName>
        <fullName evidence="4">Transmembrane protein</fullName>
    </recommendedName>
</protein>
<accession>A0A4Y7IKB0</accession>
<sequence>MEETNWEQRLHALTHLLTDPTIKPSLHSQLFISNQVPCYLNWDYPPFLCNKQDANNFPSLHLKWGFTLFLKRVLRLGPPLTSWRSQYPYQQPPPLILAKGLVVPTQLGEEQRREYFRKRVKRKRFGGWNINPLIPVLVPNLMLLSLLFLKPFSDDDP</sequence>
<keyword evidence="1" id="KW-1133">Transmembrane helix</keyword>
<dbReference type="EMBL" id="CM010716">
    <property type="protein sequence ID" value="RZC49334.1"/>
    <property type="molecule type" value="Genomic_DNA"/>
</dbReference>
<dbReference type="AlphaFoldDB" id="A0A4Y7IKB0"/>
<dbReference type="OMA" id="NWDYPPV"/>
<dbReference type="PANTHER" id="PTHR38364">
    <property type="entry name" value="OSJNBA0022H21.9 PROTEIN"/>
    <property type="match status" value="1"/>
</dbReference>
<dbReference type="Gramene" id="RZC49334">
    <property type="protein sequence ID" value="RZC49334"/>
    <property type="gene ID" value="C5167_017756"/>
</dbReference>
<dbReference type="OrthoDB" id="679818at2759"/>
<keyword evidence="1" id="KW-0812">Transmembrane</keyword>
<dbReference type="Proteomes" id="UP000316621">
    <property type="component" value="Chromosome 2"/>
</dbReference>
<name>A0A4Y7IKB0_PAPSO</name>
<keyword evidence="3" id="KW-1185">Reference proteome</keyword>
<proteinExistence type="predicted"/>
<dbReference type="PANTHER" id="PTHR38364:SF1">
    <property type="entry name" value="OS04G0475300 PROTEIN"/>
    <property type="match status" value="1"/>
</dbReference>
<gene>
    <name evidence="2" type="ORF">C5167_017756</name>
</gene>